<dbReference type="Gene3D" id="3.30.420.10">
    <property type="entry name" value="Ribonuclease H-like superfamily/Ribonuclease H"/>
    <property type="match status" value="1"/>
</dbReference>
<dbReference type="NCBIfam" id="NF033545">
    <property type="entry name" value="transpos_IS630"/>
    <property type="match status" value="1"/>
</dbReference>
<evidence type="ECO:0000313" key="2">
    <source>
        <dbReference type="EMBL" id="MBB4860820.1"/>
    </source>
</evidence>
<gene>
    <name evidence="2" type="ORF">HNO88_004165</name>
</gene>
<dbReference type="InterPro" id="IPR036397">
    <property type="entry name" value="RNaseH_sf"/>
</dbReference>
<evidence type="ECO:0000259" key="1">
    <source>
        <dbReference type="Pfam" id="PF13358"/>
    </source>
</evidence>
<dbReference type="InterPro" id="IPR038717">
    <property type="entry name" value="Tc1-like_DDE_dom"/>
</dbReference>
<feature type="domain" description="Tc1-like transposase DDE" evidence="1">
    <location>
        <begin position="19"/>
        <end position="153"/>
    </location>
</feature>
<dbReference type="GO" id="GO:0003676">
    <property type="term" value="F:nucleic acid binding"/>
    <property type="evidence" value="ECO:0007669"/>
    <property type="project" value="InterPro"/>
</dbReference>
<name>A0A7W7KE41_9SPHN</name>
<sequence length="184" mass="21188">MAKIKRRLPRETPIELCRQDEARVCQETKLTRRWARRGTRPSAPKDQRRSSAWFLGAIWLAEGKAAGIVMHRCNSEAMSMHLEEIAFHVAPGAHAVLLLDQAGRHGSAELAVPPNITLMPLPPRCPELNPVENVWQFMHDNWLSNPIYQSYDDIVDQRCFAWNKLVEQPWRIMSLGLRQWTPGF</sequence>
<proteinExistence type="predicted"/>
<reference evidence="2 3" key="1">
    <citation type="submission" date="2020-08" db="EMBL/GenBank/DDBJ databases">
        <title>Functional genomics of gut bacteria from endangered species of beetles.</title>
        <authorList>
            <person name="Carlos-Shanley C."/>
        </authorList>
    </citation>
    <scope>NUCLEOTIDE SEQUENCE [LARGE SCALE GENOMIC DNA]</scope>
    <source>
        <strain evidence="2 3">S00245</strain>
    </source>
</reference>
<keyword evidence="3" id="KW-1185">Reference proteome</keyword>
<dbReference type="EMBL" id="JACHLR010000033">
    <property type="protein sequence ID" value="MBB4860820.1"/>
    <property type="molecule type" value="Genomic_DNA"/>
</dbReference>
<dbReference type="AlphaFoldDB" id="A0A7W7KE41"/>
<protein>
    <recommendedName>
        <fullName evidence="1">Tc1-like transposase DDE domain-containing protein</fullName>
    </recommendedName>
</protein>
<dbReference type="Proteomes" id="UP000555448">
    <property type="component" value="Unassembled WGS sequence"/>
</dbReference>
<evidence type="ECO:0000313" key="3">
    <source>
        <dbReference type="Proteomes" id="UP000555448"/>
    </source>
</evidence>
<accession>A0A7W7KE41</accession>
<dbReference type="InterPro" id="IPR047655">
    <property type="entry name" value="Transpos_IS630-like"/>
</dbReference>
<comment type="caution">
    <text evidence="2">The sequence shown here is derived from an EMBL/GenBank/DDBJ whole genome shotgun (WGS) entry which is preliminary data.</text>
</comment>
<organism evidence="2 3">
    <name type="scientific">Novosphingobium chloroacetimidivorans</name>
    <dbReference type="NCBI Taxonomy" id="1428314"/>
    <lineage>
        <taxon>Bacteria</taxon>
        <taxon>Pseudomonadati</taxon>
        <taxon>Pseudomonadota</taxon>
        <taxon>Alphaproteobacteria</taxon>
        <taxon>Sphingomonadales</taxon>
        <taxon>Sphingomonadaceae</taxon>
        <taxon>Novosphingobium</taxon>
    </lineage>
</organism>
<dbReference type="Pfam" id="PF13358">
    <property type="entry name" value="DDE_3"/>
    <property type="match status" value="1"/>
</dbReference>